<feature type="transmembrane region" description="Helical" evidence="1">
    <location>
        <begin position="12"/>
        <end position="30"/>
    </location>
</feature>
<proteinExistence type="predicted"/>
<keyword evidence="1" id="KW-1133">Transmembrane helix</keyword>
<dbReference type="AlphaFoldDB" id="E0IGD9"/>
<name>E0IGD9_9BACL</name>
<keyword evidence="1" id="KW-0812">Transmembrane</keyword>
<organism evidence="3 4">
    <name type="scientific">Paenibacillus curdlanolyticus YK9</name>
    <dbReference type="NCBI Taxonomy" id="717606"/>
    <lineage>
        <taxon>Bacteria</taxon>
        <taxon>Bacillati</taxon>
        <taxon>Bacillota</taxon>
        <taxon>Bacilli</taxon>
        <taxon>Bacillales</taxon>
        <taxon>Paenibacillaceae</taxon>
        <taxon>Paenibacillus</taxon>
    </lineage>
</organism>
<dbReference type="RefSeq" id="WP_006040710.1">
    <property type="nucleotide sequence ID" value="NZ_AEDD01000017.1"/>
</dbReference>
<feature type="domain" description="Calcineurin-like phosphoesterase" evidence="2">
    <location>
        <begin position="44"/>
        <end position="241"/>
    </location>
</feature>
<dbReference type="Pfam" id="PF00149">
    <property type="entry name" value="Metallophos"/>
    <property type="match status" value="1"/>
</dbReference>
<evidence type="ECO:0000256" key="1">
    <source>
        <dbReference type="SAM" id="Phobius"/>
    </source>
</evidence>
<evidence type="ECO:0000313" key="3">
    <source>
        <dbReference type="EMBL" id="EFM08439.1"/>
    </source>
</evidence>
<keyword evidence="1" id="KW-0472">Membrane</keyword>
<dbReference type="Gene3D" id="3.60.21.10">
    <property type="match status" value="1"/>
</dbReference>
<dbReference type="InterPro" id="IPR029052">
    <property type="entry name" value="Metallo-depent_PP-like"/>
</dbReference>
<dbReference type="NCBIfam" id="NF033679">
    <property type="entry name" value="DNRLRE_dom"/>
    <property type="match status" value="1"/>
</dbReference>
<dbReference type="eggNOG" id="COG1409">
    <property type="taxonomic scope" value="Bacteria"/>
</dbReference>
<dbReference type="PANTHER" id="PTHR43143">
    <property type="entry name" value="METALLOPHOSPHOESTERASE, CALCINEURIN SUPERFAMILY"/>
    <property type="match status" value="1"/>
</dbReference>
<dbReference type="EMBL" id="AEDD01000017">
    <property type="protein sequence ID" value="EFM08439.1"/>
    <property type="molecule type" value="Genomic_DNA"/>
</dbReference>
<evidence type="ECO:0000313" key="4">
    <source>
        <dbReference type="Proteomes" id="UP000005387"/>
    </source>
</evidence>
<dbReference type="OrthoDB" id="7051823at2"/>
<accession>E0IGD9</accession>
<dbReference type="GO" id="GO:0016787">
    <property type="term" value="F:hydrolase activity"/>
    <property type="evidence" value="ECO:0007669"/>
    <property type="project" value="InterPro"/>
</dbReference>
<dbReference type="PANTHER" id="PTHR43143:SF1">
    <property type="entry name" value="SERINE_THREONINE-PROTEIN PHOSPHATASE CPPED1"/>
    <property type="match status" value="1"/>
</dbReference>
<dbReference type="InterPro" id="IPR004843">
    <property type="entry name" value="Calcineurin-like_PHP"/>
</dbReference>
<dbReference type="InterPro" id="IPR051918">
    <property type="entry name" value="STPP_CPPED1"/>
</dbReference>
<dbReference type="STRING" id="717606.PaecuDRAFT_4732"/>
<sequence length="528" mass="56654">MKALPVVLTRKSLFIMLSAVLLISLVGVYVRTEQPAAAATTSFRFVVLGDSRGSTDGINETTMRSLLTQIKALPVQPSFVVFTGDQVQGGSDVETELTDWKNIVDDYYPTNQVYPALGNHEHDETIFSNVFNYLPSNQLAGYQRSAYYYDYGNARFFVLNSDRTDANGKYVINSAQRTWLQSNLQNNGKTHNFITFHVPAYPIGAHYGSSLDANPTERDAFWSVVDGNNVTAVLVGHEHNYNRRKIDSSFSANGYSFTHNIQQITLGGAGAPLSSTKTDAKGVQVGPITSYHYMVVDVADETATFTVYDINGNVIDSFSETRGGGGGTVPPTTTTASFQDGVAPSASYAGTTDTHMMQNAATTNYGTATTLMVDGDEPSGSTSDVSTLLKWDVSSIPSSSVVTDAKITINVTDKSSSTYSLYEMKRSWVELQANWNQYATGSSWQTAGAKGTSDLGSTSLGAITATATGSYTVTLNAAGIAIVQGWIANSANNKGIILSNSTNTDGLDFSSSEASTASQRPKLTITYQ</sequence>
<dbReference type="Proteomes" id="UP000005387">
    <property type="component" value="Unassembled WGS sequence"/>
</dbReference>
<evidence type="ECO:0000259" key="2">
    <source>
        <dbReference type="Pfam" id="PF00149"/>
    </source>
</evidence>
<reference evidence="3 4" key="1">
    <citation type="submission" date="2010-07" db="EMBL/GenBank/DDBJ databases">
        <title>The draft genome of Paenibacillus curdlanolyticus YK9.</title>
        <authorList>
            <consortium name="US DOE Joint Genome Institute (JGI-PGF)"/>
            <person name="Lucas S."/>
            <person name="Copeland A."/>
            <person name="Lapidus A."/>
            <person name="Cheng J.-F."/>
            <person name="Bruce D."/>
            <person name="Goodwin L."/>
            <person name="Pitluck S."/>
            <person name="Land M.L."/>
            <person name="Hauser L."/>
            <person name="Chang Y.-J."/>
            <person name="Jeffries C."/>
            <person name="Anderson I.J."/>
            <person name="Johnson E."/>
            <person name="Loganathan U."/>
            <person name="Mulhopadhyay B."/>
            <person name="Kyrpides N."/>
            <person name="Woyke T.J."/>
        </authorList>
    </citation>
    <scope>NUCLEOTIDE SEQUENCE [LARGE SCALE GENOMIC DNA]</scope>
    <source>
        <strain evidence="3 4">YK9</strain>
    </source>
</reference>
<keyword evidence="4" id="KW-1185">Reference proteome</keyword>
<gene>
    <name evidence="3" type="ORF">PaecuDRAFT_4732</name>
</gene>
<protein>
    <submittedName>
        <fullName evidence="3">Metallophosphoesterase</fullName>
    </submittedName>
</protein>
<dbReference type="SUPFAM" id="SSF56300">
    <property type="entry name" value="Metallo-dependent phosphatases"/>
    <property type="match status" value="1"/>
</dbReference>